<dbReference type="SUPFAM" id="SSF48371">
    <property type="entry name" value="ARM repeat"/>
    <property type="match status" value="1"/>
</dbReference>
<dbReference type="OrthoDB" id="10687479at2759"/>
<dbReference type="Pfam" id="PF00615">
    <property type="entry name" value="RGS"/>
    <property type="match status" value="1"/>
</dbReference>
<dbReference type="InterPro" id="IPR044926">
    <property type="entry name" value="RGS_subdomain_2"/>
</dbReference>
<sequence length="2341" mass="257053">MSSVSVSQMVDKWEAAAGPASPPPATDEELAPPSMQTAAPSPLDVDSCRQLLRRIAVQAAETAQARSRRLDLADGSGSPRVIAVVFEHLLDKYYEGIAKVYAATTGAEPVAFPDAWAGFLRSLEFEPACFAVLRQLAKVNAEDVVATALRIEFKADHDASPLLREAMSDLTDRVAARVISASLTSTKTMSSHSVGSLLDRAIAAYRKEPTYADDWAKAIGIISVDHLDAVLSAFKTEFQRHESKSSIGPQAAEALAMMTYVRVVLAGLTEEENRARIVKVLNIHRDIYANKKLKGVPPVSVAQLTVLDVALRQWGYQSPLAPETLEYLYRRAEKLSHMPQCKAPALKLMATILERSQQDVYLRQFEPFLRKRVLRHVDNPRKVAHCLRILLRVLRGPYQSPVHYHASDATAANSIGVHPRSDDSSFHPYACTMREELQSSIVALVTSSLFNKKVLQLAWPRYQMELVEIVMQLACIDVDWVIERIVLNLLSLKRFPSAHLLAFAVTRRLADHTRPFQKFHRRSVDTGMLRTLTDRIETMLGKALADIPYEQSREPLQIVAIPSSIRAADLQCAAGAAQLDTDYEGSAHGTNLDAYDADGDSDDRSLDGSPYRSTSYSYSTATFTLRMQSGGEFPFLQTVAPADAQTVGSPGLGMRRRSAPTIGVAPSMLGRRNSVPALGDTANPTSHGVSPKQANLLQLAESAMKAVATLPSEASCINAESATYIPRWILHSSASLALCASSAMQEMCAHCSSEWFPAITESCAGYLANSIERHDISSVTTLLLQLAANVECWSCKERTESISTSDFKALQTLDATALAYLAHESAVVRRGAYRLLTANQHAYEGVGTSGKTWCLGSHIEQNDANLGASAALLLFDYHKSQYPGEVTSPAFTPKLADILLEDSIGAEAIAAGLASLINNVALNADALPILEQAQSIVEAYLSRLLVGESVNLAETVSLSIVVLLSIRPKAELALNDTFLNMWKCLLAMDDAPNQNVIDFALCAAHVDHLALLLLTLNQARAVHTPSSTKQPTRSRKHQQQQSPDRACVDRAWAHYLVALSTPQRLRHAFAKSPRVRSLFLDLCRFGITRSAVKWARHPSHLSARAQFLDNVCFALRRRHKYEGVDFSGPFLEADLPEWIQEDRALTLVELRAWTECGEVTSPNAEDLLSFIKTQWSMSIEESLAKDKSRRGISDKERAAKLVESQAHMNKKLPKALLDMRTRAFWCASRLLSLGPTLSGEQVDEGRWSLAPLSFVLTTTVASGGWVDWALRGEALGVPILQMFLCFHWHEMRKLLDRLYWASSQKDPLARNLFAGCASQIVPVLFGLSAAMQRHELEDCVPLTDGDVLEQNQKRPLIHEILAPLLVCAIFHLGSPSRDVSQTAASMLARLCDTLVPKSSTAEQTKALAMLRTHHPDLQSQIVSIRCKNAMFIARAVADLCHVDVIALILQEAVLRWGQFHNKQWQQKQWLCEAFEPFFLALPLRQFASIAGDEAAQLLLEDMVNVTRSLVRDDSPALQALLNIWQSIAGARADPHRNGNVREICEFLLDQSARFLDDERYSDYIEAARLIAVELHRHSSLAVLDCLLQRFETLDVSLQAQSDPVAALRTPCTLLSAIIGSRFQTCRARLPAILQHIFVWLPFPGSPCSEVLHDILHFLRHSDPGTLTGLIRPIPCLQGVQFQWSGTSLWETQAPNDAIDDAAILKLFDQIAQCTAAIEDSSFIVPVDFVCNVVKRWAGPAIAREWSQCMLRFASGSARPDLSLTALRTLAIVLPYPDLSTVSTLGRLLTTAITAGNASTVRQILAIYSRLLTLIVSLQTTYDVFRVLMHLFYQSSALLSWSDGPSDCYFGALRLTQALLSNPCLGRIIQSFSVDISSKKTSSTHLTVDLLQTQFAQVGAAICPVPFPGLQPILCGAWNQYSKEPRCLDIVLELLASFWTIPCNSVVDVHGSGNRALVNIVTVIPWLHSQALSPTENSKSSSYCLRLAQAIDDSHVQWQFAEIADSLRLYAQSPRFQAQALASIASLLSDAFFPRQAKACADALRRVMNADAVACLHVAALFLDKSPRVDRTVLLAFEPLLEQAVGLLSRAHGDSKLSDAVSHLLHVACVVANDVDGNPGSQPQMSTPTHDADTITPAIATPAVAALLSLVADPTGVFGATPPYAGQSLPTLSSSEGAAASSPVKLKHTRIVLREEPSEDGTRAEGAAAVQCTLANLLDKPHLNQQFRKYVAAHGDARGLVFYEAVMTEFCPAVTHTEAARRVAWQIANRFLVDGAPERIDINALTRNEILEQLRNEGQRISPTIFNRAVQDVKNDLVACYTMFCDSPDCERMIRSGQLIAP</sequence>
<dbReference type="PROSITE" id="PS50132">
    <property type="entry name" value="RGS"/>
    <property type="match status" value="1"/>
</dbReference>
<dbReference type="Gene3D" id="1.10.167.10">
    <property type="entry name" value="Regulator of G-protein Signalling 4, domain 2"/>
    <property type="match status" value="1"/>
</dbReference>
<dbReference type="SUPFAM" id="SSF48097">
    <property type="entry name" value="Regulator of G-protein signaling, RGS"/>
    <property type="match status" value="1"/>
</dbReference>
<dbReference type="GO" id="GO:0005938">
    <property type="term" value="C:cell cortex"/>
    <property type="evidence" value="ECO:0007669"/>
    <property type="project" value="TreeGrafter"/>
</dbReference>
<dbReference type="Proteomes" id="UP000039324">
    <property type="component" value="Unassembled WGS sequence"/>
</dbReference>
<feature type="region of interest" description="Disordered" evidence="1">
    <location>
        <begin position="1"/>
        <end position="42"/>
    </location>
</feature>
<feature type="region of interest" description="Disordered" evidence="1">
    <location>
        <begin position="590"/>
        <end position="615"/>
    </location>
</feature>
<accession>A0A0G4IPF9</accession>
<proteinExistence type="predicted"/>
<evidence type="ECO:0000313" key="3">
    <source>
        <dbReference type="EMBL" id="CEO97188.1"/>
    </source>
</evidence>
<gene>
    <name evidence="3" type="ORF">PBRA_000533</name>
</gene>
<dbReference type="InterPro" id="IPR036305">
    <property type="entry name" value="RGS_sf"/>
</dbReference>
<evidence type="ECO:0000256" key="1">
    <source>
        <dbReference type="SAM" id="MobiDB-lite"/>
    </source>
</evidence>
<dbReference type="Pfam" id="PF14225">
    <property type="entry name" value="MOR2-PAG1_C"/>
    <property type="match status" value="1"/>
</dbReference>
<dbReference type="PANTHER" id="PTHR12295">
    <property type="entry name" value="FURRY-RELATED"/>
    <property type="match status" value="1"/>
</dbReference>
<dbReference type="GO" id="GO:0030427">
    <property type="term" value="C:site of polarized growth"/>
    <property type="evidence" value="ECO:0007669"/>
    <property type="project" value="TreeGrafter"/>
</dbReference>
<name>A0A0G4IPF9_PLABS</name>
<feature type="domain" description="RGS" evidence="2">
    <location>
        <begin position="2212"/>
        <end position="2316"/>
    </location>
</feature>
<protein>
    <recommendedName>
        <fullName evidence="2">RGS domain-containing protein</fullName>
    </recommendedName>
</protein>
<evidence type="ECO:0000313" key="4">
    <source>
        <dbReference type="Proteomes" id="UP000039324"/>
    </source>
</evidence>
<dbReference type="EMBL" id="CDSF01000079">
    <property type="protein sequence ID" value="CEO97188.1"/>
    <property type="molecule type" value="Genomic_DNA"/>
</dbReference>
<organism evidence="3 4">
    <name type="scientific">Plasmodiophora brassicae</name>
    <name type="common">Clubroot disease agent</name>
    <dbReference type="NCBI Taxonomy" id="37360"/>
    <lineage>
        <taxon>Eukaryota</taxon>
        <taxon>Sar</taxon>
        <taxon>Rhizaria</taxon>
        <taxon>Endomyxa</taxon>
        <taxon>Phytomyxea</taxon>
        <taxon>Plasmodiophorida</taxon>
        <taxon>Plasmodiophoridae</taxon>
        <taxon>Plasmodiophora</taxon>
    </lineage>
</organism>
<feature type="region of interest" description="Disordered" evidence="1">
    <location>
        <begin position="1024"/>
        <end position="1044"/>
    </location>
</feature>
<dbReference type="InterPro" id="IPR039867">
    <property type="entry name" value="Furry/Tao3/Mor2"/>
</dbReference>
<keyword evidence="4" id="KW-1185">Reference proteome</keyword>
<dbReference type="InterPro" id="IPR016137">
    <property type="entry name" value="RGS"/>
</dbReference>
<reference evidence="3 4" key="1">
    <citation type="submission" date="2015-02" db="EMBL/GenBank/DDBJ databases">
        <authorList>
            <person name="Chooi Y.-H."/>
        </authorList>
    </citation>
    <scope>NUCLEOTIDE SEQUENCE [LARGE SCALE GENOMIC DNA]</scope>
    <source>
        <strain evidence="3">E3</strain>
    </source>
</reference>
<dbReference type="InterPro" id="IPR025481">
    <property type="entry name" value="Cell_Morphogen_C"/>
</dbReference>
<dbReference type="InterPro" id="IPR016024">
    <property type="entry name" value="ARM-type_fold"/>
</dbReference>
<dbReference type="GO" id="GO:0000902">
    <property type="term" value="P:cell morphogenesis"/>
    <property type="evidence" value="ECO:0007669"/>
    <property type="project" value="InterPro"/>
</dbReference>
<dbReference type="PANTHER" id="PTHR12295:SF30">
    <property type="entry name" value="PROTEIN FURRY"/>
    <property type="match status" value="1"/>
</dbReference>
<evidence type="ECO:0000259" key="2">
    <source>
        <dbReference type="PROSITE" id="PS50132"/>
    </source>
</evidence>